<comment type="similarity">
    <text evidence="2">Belongs to the autoinducer-2 exporter (AI-2E) (TC 2.A.86) family.</text>
</comment>
<evidence type="ECO:0000256" key="3">
    <source>
        <dbReference type="ARBA" id="ARBA00022448"/>
    </source>
</evidence>
<dbReference type="PANTHER" id="PTHR21716">
    <property type="entry name" value="TRANSMEMBRANE PROTEIN"/>
    <property type="match status" value="1"/>
</dbReference>
<reference evidence="9" key="2">
    <citation type="submission" date="2021-04" db="EMBL/GenBank/DDBJ databases">
        <authorList>
            <person name="Gilroy R."/>
        </authorList>
    </citation>
    <scope>NUCLEOTIDE SEQUENCE</scope>
    <source>
        <strain evidence="9">CHK33-7979</strain>
    </source>
</reference>
<dbReference type="AlphaFoldDB" id="A0A9D2CF24"/>
<organism evidence="9 10">
    <name type="scientific">Candidatus Intestinimonas merdavium</name>
    <dbReference type="NCBI Taxonomy" id="2838622"/>
    <lineage>
        <taxon>Bacteria</taxon>
        <taxon>Bacillati</taxon>
        <taxon>Bacillota</taxon>
        <taxon>Clostridia</taxon>
        <taxon>Eubacteriales</taxon>
        <taxon>Intestinimonas</taxon>
    </lineage>
</organism>
<reference evidence="9" key="1">
    <citation type="journal article" date="2021" name="PeerJ">
        <title>Extensive microbial diversity within the chicken gut microbiome revealed by metagenomics and culture.</title>
        <authorList>
            <person name="Gilroy R."/>
            <person name="Ravi A."/>
            <person name="Getino M."/>
            <person name="Pursley I."/>
            <person name="Horton D.L."/>
            <person name="Alikhan N.F."/>
            <person name="Baker D."/>
            <person name="Gharbi K."/>
            <person name="Hall N."/>
            <person name="Watson M."/>
            <person name="Adriaenssens E.M."/>
            <person name="Foster-Nyarko E."/>
            <person name="Jarju S."/>
            <person name="Secka A."/>
            <person name="Antonio M."/>
            <person name="Oren A."/>
            <person name="Chaudhuri R.R."/>
            <person name="La Ragione R."/>
            <person name="Hildebrand F."/>
            <person name="Pallen M.J."/>
        </authorList>
    </citation>
    <scope>NUCLEOTIDE SEQUENCE</scope>
    <source>
        <strain evidence="9">CHK33-7979</strain>
    </source>
</reference>
<keyword evidence="6 8" id="KW-1133">Transmembrane helix</keyword>
<evidence type="ECO:0000256" key="5">
    <source>
        <dbReference type="ARBA" id="ARBA00022692"/>
    </source>
</evidence>
<evidence type="ECO:0000313" key="10">
    <source>
        <dbReference type="Proteomes" id="UP000886824"/>
    </source>
</evidence>
<feature type="transmembrane region" description="Helical" evidence="8">
    <location>
        <begin position="283"/>
        <end position="304"/>
    </location>
</feature>
<accession>A0A9D2CF24</accession>
<dbReference type="PANTHER" id="PTHR21716:SF53">
    <property type="entry name" value="PERMEASE PERM-RELATED"/>
    <property type="match status" value="1"/>
</dbReference>
<dbReference type="Pfam" id="PF01594">
    <property type="entry name" value="AI-2E_transport"/>
    <property type="match status" value="1"/>
</dbReference>
<evidence type="ECO:0000256" key="6">
    <source>
        <dbReference type="ARBA" id="ARBA00022989"/>
    </source>
</evidence>
<evidence type="ECO:0000256" key="4">
    <source>
        <dbReference type="ARBA" id="ARBA00022475"/>
    </source>
</evidence>
<gene>
    <name evidence="9" type="ORF">H9826_09505</name>
</gene>
<protein>
    <submittedName>
        <fullName evidence="9">AI-2E family transporter</fullName>
    </submittedName>
</protein>
<feature type="transmembrane region" description="Helical" evidence="8">
    <location>
        <begin position="311"/>
        <end position="332"/>
    </location>
</feature>
<keyword evidence="4" id="KW-1003">Cell membrane</keyword>
<dbReference type="InterPro" id="IPR002549">
    <property type="entry name" value="AI-2E-like"/>
</dbReference>
<dbReference type="Proteomes" id="UP000886824">
    <property type="component" value="Unassembled WGS sequence"/>
</dbReference>
<dbReference type="GO" id="GO:0005886">
    <property type="term" value="C:plasma membrane"/>
    <property type="evidence" value="ECO:0007669"/>
    <property type="project" value="UniProtKB-SubCell"/>
</dbReference>
<feature type="transmembrane region" description="Helical" evidence="8">
    <location>
        <begin position="32"/>
        <end position="53"/>
    </location>
</feature>
<evidence type="ECO:0000256" key="7">
    <source>
        <dbReference type="ARBA" id="ARBA00023136"/>
    </source>
</evidence>
<evidence type="ECO:0000256" key="2">
    <source>
        <dbReference type="ARBA" id="ARBA00009773"/>
    </source>
</evidence>
<keyword evidence="3" id="KW-0813">Transport</keyword>
<feature type="transmembrane region" description="Helical" evidence="8">
    <location>
        <begin position="9"/>
        <end position="26"/>
    </location>
</feature>
<feature type="transmembrane region" description="Helical" evidence="8">
    <location>
        <begin position="256"/>
        <end position="277"/>
    </location>
</feature>
<dbReference type="GO" id="GO:0055085">
    <property type="term" value="P:transmembrane transport"/>
    <property type="evidence" value="ECO:0007669"/>
    <property type="project" value="TreeGrafter"/>
</dbReference>
<feature type="transmembrane region" description="Helical" evidence="8">
    <location>
        <begin position="338"/>
        <end position="358"/>
    </location>
</feature>
<comment type="caution">
    <text evidence="9">The sequence shown here is derived from an EMBL/GenBank/DDBJ whole genome shotgun (WGS) entry which is preliminary data.</text>
</comment>
<evidence type="ECO:0000256" key="1">
    <source>
        <dbReference type="ARBA" id="ARBA00004651"/>
    </source>
</evidence>
<keyword evidence="7 8" id="KW-0472">Membrane</keyword>
<dbReference type="EMBL" id="DXCX01000097">
    <property type="protein sequence ID" value="HIY74188.1"/>
    <property type="molecule type" value="Genomic_DNA"/>
</dbReference>
<evidence type="ECO:0000256" key="8">
    <source>
        <dbReference type="SAM" id="Phobius"/>
    </source>
</evidence>
<evidence type="ECO:0000313" key="9">
    <source>
        <dbReference type="EMBL" id="HIY74188.1"/>
    </source>
</evidence>
<sequence length="373" mass="40300">MDKKLFRSLLLLITFTVGLVFLVVRFDDLLGMVRLVLSNLTPLFAGLAIAFILTRPCTFFRSLLDRGLGRTPLAGLSLPLAVALSYVLLIGAVGAIFAFVIPQLTSSVGRFAANLSGYLNQAQAWINDIMAWLHLEQLDLSQFGQTLREFVNRLFSALSTAVPQLLTLTSGLVSVVVTMVLALVFSVYMLSGKDTLLGQCRRVLKAYVPQKVYDVVLDVAALTAETFSRFVSGQITEACILGGLTFLGMVILRLDYALLIAVLIGVSALVPVVGAYVGAITSALLLVMVDPIDALIFLIFLICLQQIEGNVIYPRVVGTSLGLPGIWVLTAVTVGGGLFNLAGVLLSVPVASILYALLRRDVRKRLVRQEKGR</sequence>
<feature type="transmembrane region" description="Helical" evidence="8">
    <location>
        <begin position="165"/>
        <end position="191"/>
    </location>
</feature>
<proteinExistence type="inferred from homology"/>
<comment type="subcellular location">
    <subcellularLocation>
        <location evidence="1">Cell membrane</location>
        <topology evidence="1">Multi-pass membrane protein</topology>
    </subcellularLocation>
</comment>
<name>A0A9D2CF24_9FIRM</name>
<keyword evidence="5 8" id="KW-0812">Transmembrane</keyword>
<feature type="transmembrane region" description="Helical" evidence="8">
    <location>
        <begin position="73"/>
        <end position="101"/>
    </location>
</feature>